<name>A0ABW7RZI9_STRTE</name>
<protein>
    <submittedName>
        <fullName evidence="2">Uncharacterized protein</fullName>
    </submittedName>
</protein>
<dbReference type="RefSeq" id="WP_398351948.1">
    <property type="nucleotide sequence ID" value="NZ_JBIQWK010000004.1"/>
</dbReference>
<accession>A0ABW7RZI9</accession>
<proteinExistence type="predicted"/>
<feature type="compositionally biased region" description="Low complexity" evidence="1">
    <location>
        <begin position="1"/>
        <end position="15"/>
    </location>
</feature>
<comment type="caution">
    <text evidence="2">The sequence shown here is derived from an EMBL/GenBank/DDBJ whole genome shotgun (WGS) entry which is preliminary data.</text>
</comment>
<dbReference type="EMBL" id="JBIQWK010000004">
    <property type="protein sequence ID" value="MFI0573393.1"/>
    <property type="molecule type" value="Genomic_DNA"/>
</dbReference>
<feature type="compositionally biased region" description="Basic and acidic residues" evidence="1">
    <location>
        <begin position="254"/>
        <end position="264"/>
    </location>
</feature>
<feature type="compositionally biased region" description="Low complexity" evidence="1">
    <location>
        <begin position="26"/>
        <end position="40"/>
    </location>
</feature>
<reference evidence="2 3" key="1">
    <citation type="submission" date="2024-10" db="EMBL/GenBank/DDBJ databases">
        <authorList>
            <person name="Wannawong T."/>
            <person name="Kuncharoen N."/>
            <person name="Mhuantong W."/>
        </authorList>
    </citation>
    <scope>NUCLEOTIDE SEQUENCE [LARGE SCALE GENOMIC DNA]</scope>
    <source>
        <strain evidence="2 3">CALK1-4</strain>
    </source>
</reference>
<feature type="region of interest" description="Disordered" evidence="1">
    <location>
        <begin position="237"/>
        <end position="269"/>
    </location>
</feature>
<evidence type="ECO:0000256" key="1">
    <source>
        <dbReference type="SAM" id="MobiDB-lite"/>
    </source>
</evidence>
<keyword evidence="3" id="KW-1185">Reference proteome</keyword>
<evidence type="ECO:0000313" key="3">
    <source>
        <dbReference type="Proteomes" id="UP001610810"/>
    </source>
</evidence>
<organism evidence="2 3">
    <name type="scientific">Streptomyces tendae</name>
    <dbReference type="NCBI Taxonomy" id="1932"/>
    <lineage>
        <taxon>Bacteria</taxon>
        <taxon>Bacillati</taxon>
        <taxon>Actinomycetota</taxon>
        <taxon>Actinomycetes</taxon>
        <taxon>Kitasatosporales</taxon>
        <taxon>Streptomycetaceae</taxon>
        <taxon>Streptomyces</taxon>
    </lineage>
</organism>
<feature type="region of interest" description="Disordered" evidence="1">
    <location>
        <begin position="1"/>
        <end position="50"/>
    </location>
</feature>
<sequence length="324" mass="33428">MQHAPAARPSPAPAHRLPPDTPTRPLPAGATASHHAATGPLLAADHPPRGTTDRPLLAAALAAVLALTASACVGGGRGTEGPVGPVPPTAQSPAVLPSAELPPVLTRGQARAALVGADDLGEAWEPTRGAATWRDELLKATAERPDCRRLLDVLYTEELFGTGAATAPRATAALDDVDGGAQLHYRVTSYRAADLDRTLAWLGTLPDTCGRFEARDAHGATRDVRVADLTLPEAGDDRRGLRVTVGDPAPDAGEEPRADTRTDTGTDTGDGVLTVDLVAVRVGDDAISLTNGTLDTPADAATRTSVEVGADRLTEARRQGRAQV</sequence>
<gene>
    <name evidence="2" type="ORF">ACH3YB_17380</name>
</gene>
<evidence type="ECO:0000313" key="2">
    <source>
        <dbReference type="EMBL" id="MFI0573393.1"/>
    </source>
</evidence>
<dbReference type="Proteomes" id="UP001610810">
    <property type="component" value="Unassembled WGS sequence"/>
</dbReference>